<gene>
    <name evidence="12" type="ORF">PVAND_005346</name>
</gene>
<evidence type="ECO:0000256" key="5">
    <source>
        <dbReference type="ARBA" id="ARBA00023040"/>
    </source>
</evidence>
<feature type="region of interest" description="Disordered" evidence="9">
    <location>
        <begin position="1"/>
        <end position="21"/>
    </location>
</feature>
<dbReference type="EMBL" id="JADBJN010000002">
    <property type="protein sequence ID" value="KAG5675442.1"/>
    <property type="molecule type" value="Genomic_DNA"/>
</dbReference>
<feature type="transmembrane region" description="Helical" evidence="10">
    <location>
        <begin position="117"/>
        <end position="137"/>
    </location>
</feature>
<reference evidence="12" key="1">
    <citation type="submission" date="2021-03" db="EMBL/GenBank/DDBJ databases">
        <title>Chromosome level genome of the anhydrobiotic midge Polypedilum vanderplanki.</title>
        <authorList>
            <person name="Yoshida Y."/>
            <person name="Kikawada T."/>
            <person name="Gusev O."/>
        </authorList>
    </citation>
    <scope>NUCLEOTIDE SEQUENCE</scope>
    <source>
        <strain evidence="12">NIAS01</strain>
        <tissue evidence="12">Whole body or cell culture</tissue>
    </source>
</reference>
<comment type="caution">
    <text evidence="12">The sequence shown here is derived from an EMBL/GenBank/DDBJ whole genome shotgun (WGS) entry which is preliminary data.</text>
</comment>
<sequence>MFNLSNDEMDFATSRPEEYDEIDKSSTIEDYSIEYSNKLASNNITLDFDQISDDLLINNDNYNDTIPYLQLMRHSSTISTIYIIAYTLVFSVGLVGNLFVISVVFRVPRMRSVTNLFIANLAFADVLVIIFCVPATLMSNLFVPWILGWFMCKTVPYVQGVSVAASVYSLIAVSLDR</sequence>
<keyword evidence="8" id="KW-0807">Transducer</keyword>
<evidence type="ECO:0000256" key="6">
    <source>
        <dbReference type="ARBA" id="ARBA00023136"/>
    </source>
</evidence>
<evidence type="ECO:0000256" key="8">
    <source>
        <dbReference type="ARBA" id="ARBA00023224"/>
    </source>
</evidence>
<dbReference type="PANTHER" id="PTHR24235:SF29">
    <property type="entry name" value="GH23382P"/>
    <property type="match status" value="1"/>
</dbReference>
<evidence type="ECO:0000256" key="9">
    <source>
        <dbReference type="SAM" id="MobiDB-lite"/>
    </source>
</evidence>
<organism evidence="12 13">
    <name type="scientific">Polypedilum vanderplanki</name>
    <name type="common">Sleeping chironomid midge</name>
    <dbReference type="NCBI Taxonomy" id="319348"/>
    <lineage>
        <taxon>Eukaryota</taxon>
        <taxon>Metazoa</taxon>
        <taxon>Ecdysozoa</taxon>
        <taxon>Arthropoda</taxon>
        <taxon>Hexapoda</taxon>
        <taxon>Insecta</taxon>
        <taxon>Pterygota</taxon>
        <taxon>Neoptera</taxon>
        <taxon>Endopterygota</taxon>
        <taxon>Diptera</taxon>
        <taxon>Nematocera</taxon>
        <taxon>Chironomoidea</taxon>
        <taxon>Chironomidae</taxon>
        <taxon>Chironominae</taxon>
        <taxon>Polypedilum</taxon>
        <taxon>Polypedilum</taxon>
    </lineage>
</organism>
<evidence type="ECO:0000259" key="11">
    <source>
        <dbReference type="PROSITE" id="PS50262"/>
    </source>
</evidence>
<dbReference type="AlphaFoldDB" id="A0A9J6C0A8"/>
<evidence type="ECO:0000256" key="10">
    <source>
        <dbReference type="SAM" id="Phobius"/>
    </source>
</evidence>
<feature type="transmembrane region" description="Helical" evidence="10">
    <location>
        <begin position="157"/>
        <end position="175"/>
    </location>
</feature>
<comment type="similarity">
    <text evidence="2">Belongs to the G-protein coupled receptor 1 family.</text>
</comment>
<dbReference type="Proteomes" id="UP001107558">
    <property type="component" value="Chromosome 2"/>
</dbReference>
<dbReference type="PROSITE" id="PS50262">
    <property type="entry name" value="G_PROTEIN_RECEP_F1_2"/>
    <property type="match status" value="1"/>
</dbReference>
<evidence type="ECO:0000256" key="7">
    <source>
        <dbReference type="ARBA" id="ARBA00023170"/>
    </source>
</evidence>
<protein>
    <recommendedName>
        <fullName evidence="11">G-protein coupled receptors family 1 profile domain-containing protein</fullName>
    </recommendedName>
</protein>
<dbReference type="Gene3D" id="1.20.1070.10">
    <property type="entry name" value="Rhodopsin 7-helix transmembrane proteins"/>
    <property type="match status" value="1"/>
</dbReference>
<evidence type="ECO:0000256" key="1">
    <source>
        <dbReference type="ARBA" id="ARBA00004141"/>
    </source>
</evidence>
<evidence type="ECO:0000256" key="2">
    <source>
        <dbReference type="ARBA" id="ARBA00010663"/>
    </source>
</evidence>
<feature type="domain" description="G-protein coupled receptors family 1 profile" evidence="11">
    <location>
        <begin position="96"/>
        <end position="177"/>
    </location>
</feature>
<dbReference type="InterPro" id="IPR000276">
    <property type="entry name" value="GPCR_Rhodpsn"/>
</dbReference>
<feature type="transmembrane region" description="Helical" evidence="10">
    <location>
        <begin position="81"/>
        <end position="105"/>
    </location>
</feature>
<dbReference type="SUPFAM" id="SSF81321">
    <property type="entry name" value="Family A G protein-coupled receptor-like"/>
    <property type="match status" value="1"/>
</dbReference>
<evidence type="ECO:0000256" key="3">
    <source>
        <dbReference type="ARBA" id="ARBA00022692"/>
    </source>
</evidence>
<dbReference type="GO" id="GO:0016020">
    <property type="term" value="C:membrane"/>
    <property type="evidence" value="ECO:0007669"/>
    <property type="project" value="UniProtKB-SubCell"/>
</dbReference>
<dbReference type="PANTHER" id="PTHR24235">
    <property type="entry name" value="NEUROPEPTIDE Y RECEPTOR"/>
    <property type="match status" value="1"/>
</dbReference>
<dbReference type="PRINTS" id="PR01012">
    <property type="entry name" value="NRPEPTIDEYR"/>
</dbReference>
<proteinExistence type="inferred from homology"/>
<keyword evidence="13" id="KW-1185">Reference proteome</keyword>
<evidence type="ECO:0000313" key="12">
    <source>
        <dbReference type="EMBL" id="KAG5675442.1"/>
    </source>
</evidence>
<keyword evidence="5" id="KW-0297">G-protein coupled receptor</keyword>
<keyword evidence="4 10" id="KW-1133">Transmembrane helix</keyword>
<keyword evidence="7" id="KW-0675">Receptor</keyword>
<dbReference type="Pfam" id="PF00001">
    <property type="entry name" value="7tm_1"/>
    <property type="match status" value="1"/>
</dbReference>
<dbReference type="GO" id="GO:0004983">
    <property type="term" value="F:neuropeptide Y receptor activity"/>
    <property type="evidence" value="ECO:0007669"/>
    <property type="project" value="InterPro"/>
</dbReference>
<keyword evidence="6 10" id="KW-0472">Membrane</keyword>
<name>A0A9J6C0A8_POLVA</name>
<evidence type="ECO:0000313" key="13">
    <source>
        <dbReference type="Proteomes" id="UP001107558"/>
    </source>
</evidence>
<keyword evidence="3 10" id="KW-0812">Transmembrane</keyword>
<dbReference type="InterPro" id="IPR000611">
    <property type="entry name" value="NPY_rcpt"/>
</dbReference>
<dbReference type="OrthoDB" id="5975505at2759"/>
<comment type="subcellular location">
    <subcellularLocation>
        <location evidence="1">Membrane</location>
        <topology evidence="1">Multi-pass membrane protein</topology>
    </subcellularLocation>
</comment>
<evidence type="ECO:0000256" key="4">
    <source>
        <dbReference type="ARBA" id="ARBA00022989"/>
    </source>
</evidence>
<accession>A0A9J6C0A8</accession>
<dbReference type="InterPro" id="IPR017452">
    <property type="entry name" value="GPCR_Rhodpsn_7TM"/>
</dbReference>
<dbReference type="PRINTS" id="PR00237">
    <property type="entry name" value="GPCRRHODOPSN"/>
</dbReference>